<protein>
    <submittedName>
        <fullName evidence="2">Uncharacterized protein</fullName>
    </submittedName>
</protein>
<feature type="region of interest" description="Disordered" evidence="1">
    <location>
        <begin position="1"/>
        <end position="64"/>
    </location>
</feature>
<accession>A0A0S2DC50</accession>
<feature type="compositionally biased region" description="Low complexity" evidence="1">
    <location>
        <begin position="34"/>
        <end position="56"/>
    </location>
</feature>
<dbReference type="EMBL" id="CP013140">
    <property type="protein sequence ID" value="ALN56098.1"/>
    <property type="molecule type" value="Genomic_DNA"/>
</dbReference>
<evidence type="ECO:0000313" key="2">
    <source>
        <dbReference type="EMBL" id="ALN56098.1"/>
    </source>
</evidence>
<name>A0A0S2DC50_LYSEN</name>
<dbReference type="PATRIC" id="fig|69.6.peg.728"/>
<feature type="compositionally biased region" description="Basic residues" evidence="1">
    <location>
        <begin position="1"/>
        <end position="13"/>
    </location>
</feature>
<dbReference type="Proteomes" id="UP000061569">
    <property type="component" value="Chromosome"/>
</dbReference>
<reference evidence="2 3" key="1">
    <citation type="submission" date="2015-11" db="EMBL/GenBank/DDBJ databases">
        <title>Genome sequences of Lysobacter enzymogenes strain C3 and Lysobacter antibioticus ATCC 29479.</title>
        <authorList>
            <person name="Kobayashi D.Y."/>
        </authorList>
    </citation>
    <scope>NUCLEOTIDE SEQUENCE [LARGE SCALE GENOMIC DNA]</scope>
    <source>
        <strain evidence="2 3">C3</strain>
    </source>
</reference>
<proteinExistence type="predicted"/>
<gene>
    <name evidence="2" type="ORF">GLE_0740</name>
</gene>
<dbReference type="KEGG" id="lez:GLE_0740"/>
<evidence type="ECO:0000256" key="1">
    <source>
        <dbReference type="SAM" id="MobiDB-lite"/>
    </source>
</evidence>
<dbReference type="AlphaFoldDB" id="A0A0S2DC50"/>
<dbReference type="STRING" id="69.GLE_0740"/>
<evidence type="ECO:0000313" key="3">
    <source>
        <dbReference type="Proteomes" id="UP000061569"/>
    </source>
</evidence>
<organism evidence="2 3">
    <name type="scientific">Lysobacter enzymogenes</name>
    <dbReference type="NCBI Taxonomy" id="69"/>
    <lineage>
        <taxon>Bacteria</taxon>
        <taxon>Pseudomonadati</taxon>
        <taxon>Pseudomonadota</taxon>
        <taxon>Gammaproteobacteria</taxon>
        <taxon>Lysobacterales</taxon>
        <taxon>Lysobacteraceae</taxon>
        <taxon>Lysobacter</taxon>
    </lineage>
</organism>
<sequence length="77" mass="8213">MPAGASRRRKIVRAWRPPRGLGQRRAARRNRGDATMPATTTAAATTAGARAPTGPRAGDDAARGAILNPPWCLRRRA</sequence>